<keyword evidence="1" id="KW-0812">Transmembrane</keyword>
<reference evidence="2 3" key="1">
    <citation type="submission" date="2019-08" db="EMBL/GenBank/DDBJ databases">
        <title>Bacillus genomes from the desert of Cuatro Cienegas, Coahuila.</title>
        <authorList>
            <person name="Olmedo-Alvarez G."/>
        </authorList>
    </citation>
    <scope>NUCLEOTIDE SEQUENCE [LARGE SCALE GENOMIC DNA]</scope>
    <source>
        <strain evidence="2 3">CH40_1T</strain>
    </source>
</reference>
<accession>A0A5D4KB10</accession>
<dbReference type="EMBL" id="VTEH01000011">
    <property type="protein sequence ID" value="TYR74521.1"/>
    <property type="molecule type" value="Genomic_DNA"/>
</dbReference>
<evidence type="ECO:0000313" key="3">
    <source>
        <dbReference type="Proteomes" id="UP000323317"/>
    </source>
</evidence>
<sequence>MTIKQDYKNHTQADSLFIGGIGLLSLIAFILSIVFFFQNVGDQWLLSVIVLLFALIFLFVTVRLRGYALKLQDRIIRGEENFRYYRLTGNLLDSRLSLKQVIALRFADDAEYPDLVDRVLSENLSPDEIKKAVQNWKEDHHRV</sequence>
<dbReference type="Pfam" id="PF20136">
    <property type="entry name" value="DUF6526"/>
    <property type="match status" value="1"/>
</dbReference>
<feature type="transmembrane region" description="Helical" evidence="1">
    <location>
        <begin position="16"/>
        <end position="38"/>
    </location>
</feature>
<dbReference type="InterPro" id="IPR045385">
    <property type="entry name" value="DUF6526"/>
</dbReference>
<dbReference type="AlphaFoldDB" id="A0A5D4KB10"/>
<proteinExistence type="predicted"/>
<organism evidence="2 3">
    <name type="scientific">Rossellomorea vietnamensis</name>
    <dbReference type="NCBI Taxonomy" id="218284"/>
    <lineage>
        <taxon>Bacteria</taxon>
        <taxon>Bacillati</taxon>
        <taxon>Bacillota</taxon>
        <taxon>Bacilli</taxon>
        <taxon>Bacillales</taxon>
        <taxon>Bacillaceae</taxon>
        <taxon>Rossellomorea</taxon>
    </lineage>
</organism>
<dbReference type="Proteomes" id="UP000323317">
    <property type="component" value="Unassembled WGS sequence"/>
</dbReference>
<comment type="caution">
    <text evidence="2">The sequence shown here is derived from an EMBL/GenBank/DDBJ whole genome shotgun (WGS) entry which is preliminary data.</text>
</comment>
<dbReference type="RefSeq" id="WP_148947350.1">
    <property type="nucleotide sequence ID" value="NZ_VTEH01000011.1"/>
</dbReference>
<protein>
    <submittedName>
        <fullName evidence="2">Uncharacterized protein</fullName>
    </submittedName>
</protein>
<name>A0A5D4KB10_9BACI</name>
<evidence type="ECO:0000313" key="2">
    <source>
        <dbReference type="EMBL" id="TYR74521.1"/>
    </source>
</evidence>
<gene>
    <name evidence="2" type="ORF">FZC79_13665</name>
</gene>
<feature type="transmembrane region" description="Helical" evidence="1">
    <location>
        <begin position="44"/>
        <end position="64"/>
    </location>
</feature>
<evidence type="ECO:0000256" key="1">
    <source>
        <dbReference type="SAM" id="Phobius"/>
    </source>
</evidence>
<keyword evidence="1" id="KW-0472">Membrane</keyword>
<keyword evidence="1" id="KW-1133">Transmembrane helix</keyword>